<name>A0ABX1Y5L7_9BACL</name>
<gene>
    <name evidence="2" type="ORF">GC098_33430</name>
</gene>
<proteinExistence type="predicted"/>
<evidence type="ECO:0000313" key="3">
    <source>
        <dbReference type="Proteomes" id="UP000616779"/>
    </source>
</evidence>
<dbReference type="Pfam" id="PF05504">
    <property type="entry name" value="Spore_GerAC"/>
    <property type="match status" value="1"/>
</dbReference>
<dbReference type="InterPro" id="IPR046953">
    <property type="entry name" value="Spore_GerAC-like_C"/>
</dbReference>
<sequence>MVNGGRIGDYRFGIFIRFLPQKKEWSLDPILPIVDKKEIETPINDSKFLETMIINLLKKFQKANMDPLDFGLDYRAHHFGTVKEEWKAWQALYPELEFNVNIQVKLDGVGVIK</sequence>
<keyword evidence="3" id="KW-1185">Reference proteome</keyword>
<evidence type="ECO:0000313" key="2">
    <source>
        <dbReference type="EMBL" id="NOU76198.1"/>
    </source>
</evidence>
<feature type="domain" description="Spore germination GerAC-like C-terminal" evidence="1">
    <location>
        <begin position="47"/>
        <end position="110"/>
    </location>
</feature>
<dbReference type="Gene3D" id="3.30.300.210">
    <property type="entry name" value="Nutrient germinant receptor protein C, domain 3"/>
    <property type="match status" value="1"/>
</dbReference>
<reference evidence="2 3" key="1">
    <citation type="submission" date="2019-10" db="EMBL/GenBank/DDBJ databases">
        <title>Description of Paenibacillus terrestris sp. nov.</title>
        <authorList>
            <person name="Carlier A."/>
            <person name="Qi S."/>
        </authorList>
    </citation>
    <scope>NUCLEOTIDE SEQUENCE [LARGE SCALE GENOMIC DNA]</scope>
    <source>
        <strain evidence="2 3">LMG 31458</strain>
    </source>
</reference>
<dbReference type="InterPro" id="IPR038501">
    <property type="entry name" value="Spore_GerAC_C_sf"/>
</dbReference>
<comment type="caution">
    <text evidence="2">The sequence shown here is derived from an EMBL/GenBank/DDBJ whole genome shotgun (WGS) entry which is preliminary data.</text>
</comment>
<dbReference type="RefSeq" id="WP_171648551.1">
    <property type="nucleotide sequence ID" value="NZ_WHOA01000241.1"/>
</dbReference>
<accession>A0ABX1Y5L7</accession>
<evidence type="ECO:0000259" key="1">
    <source>
        <dbReference type="Pfam" id="PF05504"/>
    </source>
</evidence>
<organism evidence="2 3">
    <name type="scientific">Paenibacillus phytorum</name>
    <dbReference type="NCBI Taxonomy" id="2654977"/>
    <lineage>
        <taxon>Bacteria</taxon>
        <taxon>Bacillati</taxon>
        <taxon>Bacillota</taxon>
        <taxon>Bacilli</taxon>
        <taxon>Bacillales</taxon>
        <taxon>Paenibacillaceae</taxon>
        <taxon>Paenibacillus</taxon>
    </lineage>
</organism>
<dbReference type="Proteomes" id="UP000616779">
    <property type="component" value="Unassembled WGS sequence"/>
</dbReference>
<dbReference type="EMBL" id="WHOA01000241">
    <property type="protein sequence ID" value="NOU76198.1"/>
    <property type="molecule type" value="Genomic_DNA"/>
</dbReference>
<protein>
    <recommendedName>
        <fullName evidence="1">Spore germination GerAC-like C-terminal domain-containing protein</fullName>
    </recommendedName>
</protein>